<dbReference type="EMBL" id="CAKOFQ010007177">
    <property type="protein sequence ID" value="CAH1993632.1"/>
    <property type="molecule type" value="Genomic_DNA"/>
</dbReference>
<dbReference type="Proteomes" id="UP001152888">
    <property type="component" value="Unassembled WGS sequence"/>
</dbReference>
<comment type="caution">
    <text evidence="2">The sequence shown here is derived from an EMBL/GenBank/DDBJ whole genome shotgun (WGS) entry which is preliminary data.</text>
</comment>
<organism evidence="2 3">
    <name type="scientific">Acanthoscelides obtectus</name>
    <name type="common">Bean weevil</name>
    <name type="synonym">Bruchus obtectus</name>
    <dbReference type="NCBI Taxonomy" id="200917"/>
    <lineage>
        <taxon>Eukaryota</taxon>
        <taxon>Metazoa</taxon>
        <taxon>Ecdysozoa</taxon>
        <taxon>Arthropoda</taxon>
        <taxon>Hexapoda</taxon>
        <taxon>Insecta</taxon>
        <taxon>Pterygota</taxon>
        <taxon>Neoptera</taxon>
        <taxon>Endopterygota</taxon>
        <taxon>Coleoptera</taxon>
        <taxon>Polyphaga</taxon>
        <taxon>Cucujiformia</taxon>
        <taxon>Chrysomeloidea</taxon>
        <taxon>Chrysomelidae</taxon>
        <taxon>Bruchinae</taxon>
        <taxon>Bruchini</taxon>
        <taxon>Acanthoscelides</taxon>
    </lineage>
</organism>
<evidence type="ECO:0000313" key="2">
    <source>
        <dbReference type="EMBL" id="CAH1993632.1"/>
    </source>
</evidence>
<feature type="compositionally biased region" description="Polar residues" evidence="1">
    <location>
        <begin position="36"/>
        <end position="48"/>
    </location>
</feature>
<keyword evidence="3" id="KW-1185">Reference proteome</keyword>
<sequence length="102" mass="11889">MTIKTKEAVKTVQMAQTALQVLAAPMILRTPVAAQQGMSLQGPQQSPRVQGRPPGMRPNGCLLCARRENGHRWIRSSRLWRKLWHRRGRMLMYIRWLAFRIR</sequence>
<name>A0A9P0LF79_ACAOB</name>
<protein>
    <submittedName>
        <fullName evidence="2">Uncharacterized protein</fullName>
    </submittedName>
</protein>
<dbReference type="AlphaFoldDB" id="A0A9P0LF79"/>
<evidence type="ECO:0000313" key="3">
    <source>
        <dbReference type="Proteomes" id="UP001152888"/>
    </source>
</evidence>
<feature type="region of interest" description="Disordered" evidence="1">
    <location>
        <begin position="35"/>
        <end position="56"/>
    </location>
</feature>
<reference evidence="2" key="1">
    <citation type="submission" date="2022-03" db="EMBL/GenBank/DDBJ databases">
        <authorList>
            <person name="Sayadi A."/>
        </authorList>
    </citation>
    <scope>NUCLEOTIDE SEQUENCE</scope>
</reference>
<evidence type="ECO:0000256" key="1">
    <source>
        <dbReference type="SAM" id="MobiDB-lite"/>
    </source>
</evidence>
<accession>A0A9P0LF79</accession>
<gene>
    <name evidence="2" type="ORF">ACAOBT_LOCUS21622</name>
</gene>
<proteinExistence type="predicted"/>